<dbReference type="EMBL" id="CAXIEN010000112">
    <property type="protein sequence ID" value="CAL1278409.1"/>
    <property type="molecule type" value="Genomic_DNA"/>
</dbReference>
<gene>
    <name evidence="2" type="ORF">LARSCL_LOCUS9758</name>
</gene>
<feature type="transmembrane region" description="Helical" evidence="1">
    <location>
        <begin position="106"/>
        <end position="139"/>
    </location>
</feature>
<feature type="transmembrane region" description="Helical" evidence="1">
    <location>
        <begin position="76"/>
        <end position="94"/>
    </location>
</feature>
<feature type="transmembrane region" description="Helical" evidence="1">
    <location>
        <begin position="216"/>
        <end position="236"/>
    </location>
</feature>
<evidence type="ECO:0000256" key="1">
    <source>
        <dbReference type="SAM" id="Phobius"/>
    </source>
</evidence>
<sequence>MARVTDNYEKWMNTPVFHCPTGDRHAYLQLVHMKCFAVTVMNSCVMNILVVNAIQLYLTGLLGVCALMALLSPHQVGKIIPIIFIIFAFTIRFVRGNINFRFGTFYLYCLLCCMEVQGFEFLFDLYLIVCYVFEAVYAFYAKRHFNVLSTVICEFGMWTIQCSAKFRLAATFGYLAIEAYNYPQIWAVSTFYVSVSGYMFISHMHGVDLEAQLEQLRNAVGFLYELFVANATFAVVPERKFYKS</sequence>
<keyword evidence="1" id="KW-0472">Membrane</keyword>
<protein>
    <submittedName>
        <fullName evidence="2">Uncharacterized protein</fullName>
    </submittedName>
</protein>
<organism evidence="2 3">
    <name type="scientific">Larinioides sclopetarius</name>
    <dbReference type="NCBI Taxonomy" id="280406"/>
    <lineage>
        <taxon>Eukaryota</taxon>
        <taxon>Metazoa</taxon>
        <taxon>Ecdysozoa</taxon>
        <taxon>Arthropoda</taxon>
        <taxon>Chelicerata</taxon>
        <taxon>Arachnida</taxon>
        <taxon>Araneae</taxon>
        <taxon>Araneomorphae</taxon>
        <taxon>Entelegynae</taxon>
        <taxon>Araneoidea</taxon>
        <taxon>Araneidae</taxon>
        <taxon>Larinioides</taxon>
    </lineage>
</organism>
<keyword evidence="3" id="KW-1185">Reference proteome</keyword>
<keyword evidence="1" id="KW-1133">Transmembrane helix</keyword>
<reference evidence="2 3" key="1">
    <citation type="submission" date="2024-04" db="EMBL/GenBank/DDBJ databases">
        <authorList>
            <person name="Rising A."/>
            <person name="Reimegard J."/>
            <person name="Sonavane S."/>
            <person name="Akerstrom W."/>
            <person name="Nylinder S."/>
            <person name="Hedman E."/>
            <person name="Kallberg Y."/>
        </authorList>
    </citation>
    <scope>NUCLEOTIDE SEQUENCE [LARGE SCALE GENOMIC DNA]</scope>
</reference>
<evidence type="ECO:0000313" key="2">
    <source>
        <dbReference type="EMBL" id="CAL1278409.1"/>
    </source>
</evidence>
<name>A0AAV2A344_9ARAC</name>
<comment type="caution">
    <text evidence="2">The sequence shown here is derived from an EMBL/GenBank/DDBJ whole genome shotgun (WGS) entry which is preliminary data.</text>
</comment>
<accession>A0AAV2A344</accession>
<feature type="transmembrane region" description="Helical" evidence="1">
    <location>
        <begin position="49"/>
        <end position="70"/>
    </location>
</feature>
<keyword evidence="1" id="KW-0812">Transmembrane</keyword>
<feature type="transmembrane region" description="Helical" evidence="1">
    <location>
        <begin position="185"/>
        <end position="204"/>
    </location>
</feature>
<dbReference type="AlphaFoldDB" id="A0AAV2A344"/>
<dbReference type="Proteomes" id="UP001497382">
    <property type="component" value="Unassembled WGS sequence"/>
</dbReference>
<evidence type="ECO:0000313" key="3">
    <source>
        <dbReference type="Proteomes" id="UP001497382"/>
    </source>
</evidence>
<proteinExistence type="predicted"/>